<keyword evidence="1" id="KW-0808">Transferase</keyword>
<dbReference type="PROSITE" id="PS51186">
    <property type="entry name" value="GNAT"/>
    <property type="match status" value="1"/>
</dbReference>
<dbReference type="Gene3D" id="3.40.630.30">
    <property type="match status" value="1"/>
</dbReference>
<dbReference type="PANTHER" id="PTHR43877">
    <property type="entry name" value="AMINOALKYLPHOSPHONATE N-ACETYLTRANSFERASE-RELATED-RELATED"/>
    <property type="match status" value="1"/>
</dbReference>
<evidence type="ECO:0000313" key="4">
    <source>
        <dbReference type="EMBL" id="MEX1665214.1"/>
    </source>
</evidence>
<dbReference type="CDD" id="cd04301">
    <property type="entry name" value="NAT_SF"/>
    <property type="match status" value="1"/>
</dbReference>
<dbReference type="Proteomes" id="UP001557484">
    <property type="component" value="Unassembled WGS sequence"/>
</dbReference>
<dbReference type="InterPro" id="IPR050832">
    <property type="entry name" value="Bact_Acetyltransf"/>
</dbReference>
<keyword evidence="5" id="KW-1185">Reference proteome</keyword>
<sequence length="177" mass="19759">MLAKTYSRKDLLIRKAEDGDLPVLVDFLVKLALHVTGPPSQKLKRKERKRLLDFLAAALGDSDKLLVVAELPDTGLVGMAYVYIVRSQGIWEQAGDYEYTSGIIDDIWVEPAFRKLGIFSAMLRRLIAFAESRDVPELILEYAISNKEAEATWKRLGFEVTGVRAAAFTSLVKSKLG</sequence>
<evidence type="ECO:0000313" key="5">
    <source>
        <dbReference type="Proteomes" id="UP001557484"/>
    </source>
</evidence>
<dbReference type="SUPFAM" id="SSF55729">
    <property type="entry name" value="Acyl-CoA N-acyltransferases (Nat)"/>
    <property type="match status" value="1"/>
</dbReference>
<dbReference type="EMBL" id="JBFRYB010000001">
    <property type="protein sequence ID" value="MEX1665214.1"/>
    <property type="molecule type" value="Genomic_DNA"/>
</dbReference>
<organism evidence="4 5">
    <name type="scientific">Zhongshania arctica</name>
    <dbReference type="NCBI Taxonomy" id="3238302"/>
    <lineage>
        <taxon>Bacteria</taxon>
        <taxon>Pseudomonadati</taxon>
        <taxon>Pseudomonadota</taxon>
        <taxon>Gammaproteobacteria</taxon>
        <taxon>Cellvibrionales</taxon>
        <taxon>Spongiibacteraceae</taxon>
        <taxon>Zhongshania</taxon>
    </lineage>
</organism>
<accession>A0ABV3TWS8</accession>
<evidence type="ECO:0000259" key="3">
    <source>
        <dbReference type="PROSITE" id="PS51186"/>
    </source>
</evidence>
<name>A0ABV3TWS8_9GAMM</name>
<dbReference type="InterPro" id="IPR016181">
    <property type="entry name" value="Acyl_CoA_acyltransferase"/>
</dbReference>
<evidence type="ECO:0000256" key="1">
    <source>
        <dbReference type="ARBA" id="ARBA00022679"/>
    </source>
</evidence>
<dbReference type="Pfam" id="PF00583">
    <property type="entry name" value="Acetyltransf_1"/>
    <property type="match status" value="1"/>
</dbReference>
<protein>
    <submittedName>
        <fullName evidence="4">N-acetyltransferase family protein</fullName>
    </submittedName>
</protein>
<proteinExistence type="predicted"/>
<dbReference type="RefSeq" id="WP_368375321.1">
    <property type="nucleotide sequence ID" value="NZ_JBFRYB010000001.1"/>
</dbReference>
<feature type="domain" description="N-acetyltransferase" evidence="3">
    <location>
        <begin position="11"/>
        <end position="177"/>
    </location>
</feature>
<keyword evidence="2" id="KW-0012">Acyltransferase</keyword>
<dbReference type="InterPro" id="IPR000182">
    <property type="entry name" value="GNAT_dom"/>
</dbReference>
<evidence type="ECO:0000256" key="2">
    <source>
        <dbReference type="ARBA" id="ARBA00023315"/>
    </source>
</evidence>
<gene>
    <name evidence="4" type="ORF">AB4875_06920</name>
</gene>
<comment type="caution">
    <text evidence="4">The sequence shown here is derived from an EMBL/GenBank/DDBJ whole genome shotgun (WGS) entry which is preliminary data.</text>
</comment>
<dbReference type="PANTHER" id="PTHR43877:SF1">
    <property type="entry name" value="ACETYLTRANSFERASE"/>
    <property type="match status" value="1"/>
</dbReference>
<reference evidence="4 5" key="1">
    <citation type="journal article" date="2011" name="Int. J. Syst. Evol. Microbiol.">
        <title>Zhongshania antarctica gen. nov., sp. nov. and Zhongshania guokunii sp. nov., gammaproteobacteria respectively isolated from coastal attached (fast) ice and surface seawater of the Antarctic.</title>
        <authorList>
            <person name="Li H.J."/>
            <person name="Zhang X.Y."/>
            <person name="Chen C.X."/>
            <person name="Zhang Y.J."/>
            <person name="Gao Z.M."/>
            <person name="Yu Y."/>
            <person name="Chen X.L."/>
            <person name="Chen B."/>
            <person name="Zhang Y.Z."/>
        </authorList>
    </citation>
    <scope>NUCLEOTIDE SEQUENCE [LARGE SCALE GENOMIC DNA]</scope>
    <source>
        <strain evidence="4 5">R06B22</strain>
    </source>
</reference>